<sequence>MQRSDISKVHLKRTITFFLTAIDYTTLTNITGSPKFNNDPDLVLYLNVIRDKTSKIGCARYTCNPKVARPTYTTLCITNQPSLKTGDIVYEADTSYACPRKSYMSTVARKTFLNKHNDLRSQLFWEVLLSQEITNCAAIIHAVTALLQVYDCELEKAAYERAMLCENFTAEDRRIFKENSFNFTNDLTRSLEEYANSAMLSWWSELKASSAIASVYNVVYPRQGISSFVK</sequence>
<dbReference type="Gene3D" id="3.40.33.10">
    <property type="entry name" value="CAP"/>
    <property type="match status" value="2"/>
</dbReference>
<gene>
    <name evidence="1" type="ORF">OESDEN_14352</name>
</gene>
<reference evidence="1 2" key="1">
    <citation type="submission" date="2014-03" db="EMBL/GenBank/DDBJ databases">
        <title>Draft genome of the hookworm Oesophagostomum dentatum.</title>
        <authorList>
            <person name="Mitreva M."/>
        </authorList>
    </citation>
    <scope>NUCLEOTIDE SEQUENCE [LARGE SCALE GENOMIC DNA]</scope>
    <source>
        <strain evidence="1 2">OD-Hann</strain>
    </source>
</reference>
<dbReference type="EMBL" id="KN562177">
    <property type="protein sequence ID" value="KHJ85911.1"/>
    <property type="molecule type" value="Genomic_DNA"/>
</dbReference>
<dbReference type="Proteomes" id="UP000053660">
    <property type="component" value="Unassembled WGS sequence"/>
</dbReference>
<proteinExistence type="predicted"/>
<name>A0A0B1SPT2_OESDE</name>
<dbReference type="SUPFAM" id="SSF55797">
    <property type="entry name" value="PR-1-like"/>
    <property type="match status" value="1"/>
</dbReference>
<organism evidence="1 2">
    <name type="scientific">Oesophagostomum dentatum</name>
    <name type="common">Nodular worm</name>
    <dbReference type="NCBI Taxonomy" id="61180"/>
    <lineage>
        <taxon>Eukaryota</taxon>
        <taxon>Metazoa</taxon>
        <taxon>Ecdysozoa</taxon>
        <taxon>Nematoda</taxon>
        <taxon>Chromadorea</taxon>
        <taxon>Rhabditida</taxon>
        <taxon>Rhabditina</taxon>
        <taxon>Rhabditomorpha</taxon>
        <taxon>Strongyloidea</taxon>
        <taxon>Strongylidae</taxon>
        <taxon>Oesophagostomum</taxon>
    </lineage>
</organism>
<evidence type="ECO:0000313" key="1">
    <source>
        <dbReference type="EMBL" id="KHJ85911.1"/>
    </source>
</evidence>
<accession>A0A0B1SPT2</accession>
<protein>
    <submittedName>
        <fullName evidence="1">Uncharacterized protein</fullName>
    </submittedName>
</protein>
<dbReference type="AlphaFoldDB" id="A0A0B1SPT2"/>
<dbReference type="OrthoDB" id="5874910at2759"/>
<evidence type="ECO:0000313" key="2">
    <source>
        <dbReference type="Proteomes" id="UP000053660"/>
    </source>
</evidence>
<dbReference type="InterPro" id="IPR035940">
    <property type="entry name" value="CAP_sf"/>
</dbReference>
<feature type="non-terminal residue" evidence="1">
    <location>
        <position position="230"/>
    </location>
</feature>
<keyword evidence="2" id="KW-1185">Reference proteome</keyword>